<gene>
    <name evidence="1" type="ORF">PUN28_018254</name>
</gene>
<reference evidence="1 2" key="1">
    <citation type="submission" date="2023-03" db="EMBL/GenBank/DDBJ databases">
        <title>High recombination rates correlate with genetic variation in Cardiocondyla obscurior ants.</title>
        <authorList>
            <person name="Errbii M."/>
        </authorList>
    </citation>
    <scope>NUCLEOTIDE SEQUENCE [LARGE SCALE GENOMIC DNA]</scope>
    <source>
        <strain evidence="1">Alpha-2009</strain>
        <tissue evidence="1">Whole body</tissue>
    </source>
</reference>
<organism evidence="1 2">
    <name type="scientific">Cardiocondyla obscurior</name>
    <dbReference type="NCBI Taxonomy" id="286306"/>
    <lineage>
        <taxon>Eukaryota</taxon>
        <taxon>Metazoa</taxon>
        <taxon>Ecdysozoa</taxon>
        <taxon>Arthropoda</taxon>
        <taxon>Hexapoda</taxon>
        <taxon>Insecta</taxon>
        <taxon>Pterygota</taxon>
        <taxon>Neoptera</taxon>
        <taxon>Endopterygota</taxon>
        <taxon>Hymenoptera</taxon>
        <taxon>Apocrita</taxon>
        <taxon>Aculeata</taxon>
        <taxon>Formicoidea</taxon>
        <taxon>Formicidae</taxon>
        <taxon>Myrmicinae</taxon>
        <taxon>Cardiocondyla</taxon>
    </lineage>
</organism>
<accession>A0AAW2EJB2</accession>
<proteinExistence type="predicted"/>
<evidence type="ECO:0000313" key="2">
    <source>
        <dbReference type="Proteomes" id="UP001430953"/>
    </source>
</evidence>
<dbReference type="AlphaFoldDB" id="A0AAW2EJB2"/>
<dbReference type="EMBL" id="JADYXP020000022">
    <property type="protein sequence ID" value="KAL0102833.1"/>
    <property type="molecule type" value="Genomic_DNA"/>
</dbReference>
<evidence type="ECO:0000313" key="1">
    <source>
        <dbReference type="EMBL" id="KAL0102833.1"/>
    </source>
</evidence>
<comment type="caution">
    <text evidence="1">The sequence shown here is derived from an EMBL/GenBank/DDBJ whole genome shotgun (WGS) entry which is preliminary data.</text>
</comment>
<sequence length="74" mass="9007">MLKHVYFTSRRMTLPYFTRHYFPFVGKRKCCIARTAFFIAPPRRISRERAFADARKRAVHYETDLDLVLYFLEN</sequence>
<dbReference type="Proteomes" id="UP001430953">
    <property type="component" value="Unassembled WGS sequence"/>
</dbReference>
<name>A0AAW2EJB2_9HYME</name>
<protein>
    <submittedName>
        <fullName evidence="1">Uncharacterized protein</fullName>
    </submittedName>
</protein>
<keyword evidence="2" id="KW-1185">Reference proteome</keyword>